<evidence type="ECO:0000256" key="3">
    <source>
        <dbReference type="ARBA" id="ARBA00022475"/>
    </source>
</evidence>
<evidence type="ECO:0000256" key="1">
    <source>
        <dbReference type="ARBA" id="ARBA00004251"/>
    </source>
</evidence>
<comment type="subcellular location">
    <subcellularLocation>
        <location evidence="1">Cell membrane</location>
        <topology evidence="1">Single-pass type I membrane protein</topology>
    </subcellularLocation>
</comment>
<dbReference type="PANTHER" id="PTHR48062:SF52">
    <property type="entry name" value="RECEPTOR-LIKE PROTEIN 8-RELATED"/>
    <property type="match status" value="1"/>
</dbReference>
<keyword evidence="10" id="KW-0675">Receptor</keyword>
<evidence type="ECO:0000256" key="4">
    <source>
        <dbReference type="ARBA" id="ARBA00022614"/>
    </source>
</evidence>
<dbReference type="PANTHER" id="PTHR48062">
    <property type="entry name" value="RECEPTOR-LIKE PROTEIN 14"/>
    <property type="match status" value="1"/>
</dbReference>
<comment type="similarity">
    <text evidence="2">Belongs to the RLP family.</text>
</comment>
<dbReference type="SUPFAM" id="SSF52047">
    <property type="entry name" value="RNI-like"/>
    <property type="match status" value="1"/>
</dbReference>
<keyword evidence="9 12" id="KW-0472">Membrane</keyword>
<dbReference type="Pfam" id="PF00560">
    <property type="entry name" value="LRR_1"/>
    <property type="match status" value="11"/>
</dbReference>
<reference evidence="13" key="1">
    <citation type="journal article" date="1997" name="Nucleic Acids Res.">
        <title>tRNAscan-SE: a program for improved detection of transfer RNA genes in genomic sequence.</title>
        <authorList>
            <person name="Lowe T.M."/>
            <person name="Eddy S.R."/>
        </authorList>
    </citation>
    <scope>NUCLEOTIDE SEQUENCE [LARGE SCALE GENOMIC DNA]</scope>
    <source>
        <strain evidence="13">r\B97-61/B2</strain>
    </source>
</reference>
<gene>
    <name evidence="14" type="primary">LOC18507246</name>
</gene>
<dbReference type="FunFam" id="3.80.10.10:FF:000041">
    <property type="entry name" value="LRR receptor-like serine/threonine-protein kinase ERECTA"/>
    <property type="match status" value="1"/>
</dbReference>
<feature type="transmembrane region" description="Helical" evidence="12">
    <location>
        <begin position="688"/>
        <end position="710"/>
    </location>
</feature>
<dbReference type="RefSeq" id="XP_017979908.1">
    <property type="nucleotide sequence ID" value="XM_018124419.1"/>
</dbReference>
<evidence type="ECO:0000256" key="5">
    <source>
        <dbReference type="ARBA" id="ARBA00022692"/>
    </source>
</evidence>
<evidence type="ECO:0000256" key="8">
    <source>
        <dbReference type="ARBA" id="ARBA00022989"/>
    </source>
</evidence>
<protein>
    <submittedName>
        <fullName evidence="14">LRR receptor-like serine/threonine-protein kinase FLS2</fullName>
    </submittedName>
</protein>
<dbReference type="FunFam" id="3.80.10.10:FF:000111">
    <property type="entry name" value="LRR receptor-like serine/threonine-protein kinase ERECTA"/>
    <property type="match status" value="1"/>
</dbReference>
<sequence length="746" mass="84244">MNGLNGSFPFPGLCELKKLQELDIRYNSFQGTLPPCLNNLTSLRILDLHDNLFSGSIPRNSIPSPNFLQYMDISGNDFEGSFSFSSIFNHSKLEVVILGSTENKLQFDNENQARNPLFQLKVLLLSNCNMKTAPNFLLNQHRLREVDLSHNKLNGVFPSWLLQNNSDLKFLNVRNNSFTGRFDLPLHPMNRMVYIDVSCNHLEGQLPKDLGMKLSNLEFLNFSKNYFEGELPPSTGGMRKLQRLDLSFNNFSGQVPKELAAYCTSLDILVLSNNKFHGEIFSSNFNWSIRPEELKLGNNQFTGSLTANKDFYSALRVFDIRNNMMAGKIPSGMADIKVLFTRNNYFEGQFPCNEHFRSAIIDFSHNFLSGPLPSCFDMYGIQQIHLQGNNFTGSIPNSLLKSTTLSVLNLRDNSLSGEIPALIGALPDLRILLLGNNRLSGLIPRQLCQLIEISILDLSNNSFSGSIPSCLSNITFGTTNNLYYSFNIAPEPSFAQYDMDQADKEDENLLRSHSTYTSLKGIMLSEIVEVVIDFVTKSSLLSYKGDVLNYMSGLDLSCNNLTGKIPQNLGKLFSIRALNLSHNHLIGSIPISFSNLAKLESLDLSYNSLSGKIPPEIVNLNFLEVFSVAHNNLSGRIPDKGQFATFDSSSYEGNPFLSGLPVERNRTKIAETPSDESKEQWYEIDRTFFFASFTGTYVVFLLGFGTLLYINPYWRRRWFYLIENFLYSSYYFVVDTLGRLSTNFNN</sequence>
<evidence type="ECO:0000256" key="10">
    <source>
        <dbReference type="ARBA" id="ARBA00023170"/>
    </source>
</evidence>
<dbReference type="InterPro" id="IPR051502">
    <property type="entry name" value="RLP_Defense_Trigger"/>
</dbReference>
<name>A0AB32WJB5_THECC</name>
<dbReference type="KEGG" id="tcc:18507246"/>
<dbReference type="InterPro" id="IPR032675">
    <property type="entry name" value="LRR_dom_sf"/>
</dbReference>
<dbReference type="Gramene" id="Tc07v2_t014750.1">
    <property type="protein sequence ID" value="Tc07v2_p014750.1"/>
    <property type="gene ID" value="Tc07v2_g014750"/>
</dbReference>
<keyword evidence="11" id="KW-0325">Glycoprotein</keyword>
<dbReference type="GO" id="GO:0005886">
    <property type="term" value="C:plasma membrane"/>
    <property type="evidence" value="ECO:0007669"/>
    <property type="project" value="UniProtKB-SubCell"/>
</dbReference>
<dbReference type="PRINTS" id="PR00019">
    <property type="entry name" value="LEURICHRPT"/>
</dbReference>
<keyword evidence="3" id="KW-1003">Cell membrane</keyword>
<dbReference type="AlphaFoldDB" id="A0AB32WJB5"/>
<dbReference type="InterPro" id="IPR003591">
    <property type="entry name" value="Leu-rich_rpt_typical-subtyp"/>
</dbReference>
<evidence type="ECO:0000256" key="12">
    <source>
        <dbReference type="SAM" id="Phobius"/>
    </source>
</evidence>
<reference evidence="14" key="2">
    <citation type="submission" date="2025-08" db="UniProtKB">
        <authorList>
            <consortium name="RefSeq"/>
        </authorList>
    </citation>
    <scope>IDENTIFICATION</scope>
</reference>
<evidence type="ECO:0000313" key="13">
    <source>
        <dbReference type="Proteomes" id="UP000694886"/>
    </source>
</evidence>
<organism evidence="13 14">
    <name type="scientific">Theobroma cacao</name>
    <name type="common">Cacao</name>
    <name type="synonym">Cocoa</name>
    <dbReference type="NCBI Taxonomy" id="3641"/>
    <lineage>
        <taxon>Eukaryota</taxon>
        <taxon>Viridiplantae</taxon>
        <taxon>Streptophyta</taxon>
        <taxon>Embryophyta</taxon>
        <taxon>Tracheophyta</taxon>
        <taxon>Spermatophyta</taxon>
        <taxon>Magnoliopsida</taxon>
        <taxon>eudicotyledons</taxon>
        <taxon>Gunneridae</taxon>
        <taxon>Pentapetalae</taxon>
        <taxon>rosids</taxon>
        <taxon>malvids</taxon>
        <taxon>Malvales</taxon>
        <taxon>Malvaceae</taxon>
        <taxon>Byttnerioideae</taxon>
        <taxon>Theobroma</taxon>
    </lineage>
</organism>
<dbReference type="Proteomes" id="UP000694886">
    <property type="component" value="Chromosome 7"/>
</dbReference>
<keyword evidence="5 12" id="KW-0812">Transmembrane</keyword>
<dbReference type="Gene3D" id="3.80.10.10">
    <property type="entry name" value="Ribonuclease Inhibitor"/>
    <property type="match status" value="4"/>
</dbReference>
<dbReference type="InterPro" id="IPR001611">
    <property type="entry name" value="Leu-rich_rpt"/>
</dbReference>
<dbReference type="SMART" id="SM00369">
    <property type="entry name" value="LRR_TYP"/>
    <property type="match status" value="8"/>
</dbReference>
<evidence type="ECO:0000256" key="11">
    <source>
        <dbReference type="ARBA" id="ARBA00023180"/>
    </source>
</evidence>
<keyword evidence="4" id="KW-0433">Leucine-rich repeat</keyword>
<evidence type="ECO:0000256" key="2">
    <source>
        <dbReference type="ARBA" id="ARBA00009592"/>
    </source>
</evidence>
<proteinExistence type="inferred from homology"/>
<accession>A0AB32WJB5</accession>
<evidence type="ECO:0000256" key="9">
    <source>
        <dbReference type="ARBA" id="ARBA00023136"/>
    </source>
</evidence>
<evidence type="ECO:0000313" key="14">
    <source>
        <dbReference type="RefSeq" id="XP_017979908.1"/>
    </source>
</evidence>
<dbReference type="FunFam" id="3.80.10.10:FF:000095">
    <property type="entry name" value="LRR receptor-like serine/threonine-protein kinase GSO1"/>
    <property type="match status" value="1"/>
</dbReference>
<dbReference type="SUPFAM" id="SSF52058">
    <property type="entry name" value="L domain-like"/>
    <property type="match status" value="1"/>
</dbReference>
<keyword evidence="8 12" id="KW-1133">Transmembrane helix</keyword>
<evidence type="ECO:0000256" key="7">
    <source>
        <dbReference type="ARBA" id="ARBA00022737"/>
    </source>
</evidence>
<evidence type="ECO:0000256" key="6">
    <source>
        <dbReference type="ARBA" id="ARBA00022729"/>
    </source>
</evidence>
<keyword evidence="6" id="KW-0732">Signal</keyword>
<keyword evidence="7" id="KW-0677">Repeat</keyword>
<dbReference type="GeneID" id="18507246"/>